<comment type="caution">
    <text evidence="1">The sequence shown here is derived from an EMBL/GenBank/DDBJ whole genome shotgun (WGS) entry which is preliminary data.</text>
</comment>
<dbReference type="EMBL" id="VNFH01000009">
    <property type="protein sequence ID" value="TVU68686.1"/>
    <property type="molecule type" value="Genomic_DNA"/>
</dbReference>
<organism evidence="1 2">
    <name type="scientific">Cobetia crustatorum</name>
    <dbReference type="NCBI Taxonomy" id="553385"/>
    <lineage>
        <taxon>Bacteria</taxon>
        <taxon>Pseudomonadati</taxon>
        <taxon>Pseudomonadota</taxon>
        <taxon>Gammaproteobacteria</taxon>
        <taxon>Oceanospirillales</taxon>
        <taxon>Halomonadaceae</taxon>
        <taxon>Cobetia</taxon>
    </lineage>
</organism>
<protein>
    <submittedName>
        <fullName evidence="1">Uncharacterized protein</fullName>
    </submittedName>
</protein>
<dbReference type="Proteomes" id="UP000319941">
    <property type="component" value="Unassembled WGS sequence"/>
</dbReference>
<name>A0A558HHR3_9GAMM</name>
<evidence type="ECO:0000313" key="2">
    <source>
        <dbReference type="Proteomes" id="UP000319941"/>
    </source>
</evidence>
<dbReference type="OrthoDB" id="6696432at2"/>
<dbReference type="RefSeq" id="WP_144727783.1">
    <property type="nucleotide sequence ID" value="NZ_CAWOWR010000147.1"/>
</dbReference>
<dbReference type="AlphaFoldDB" id="A0A558HHR3"/>
<accession>A0A558HHR3</accession>
<gene>
    <name evidence="1" type="ORF">FQP86_12885</name>
</gene>
<keyword evidence="2" id="KW-1185">Reference proteome</keyword>
<proteinExistence type="predicted"/>
<evidence type="ECO:0000313" key="1">
    <source>
        <dbReference type="EMBL" id="TVU68686.1"/>
    </source>
</evidence>
<sequence length="425" mass="46306">MADYPVKWFSNDMGGAPVLGDTSAGDFIALLKACLITGFNVTPVASATYEAESGEVLVTLTTGHGFKAWQVIEVSGADQESYNGQHRVTSIGSDWVRYVPSAAPSVSPATGTTIEIKAAAVGGWEIVGEDSNSYRVAIRSTSVKSTDHVLVITNDGDDQSSYGNYAKMICAESFVDIDTFDSAITQYWPCSHARFDESVRYGGAEEKSWLLISDDRLLYFIPVYSITNRRSIMVAGVFNSFRPGDAYNFLLNGISTGGGSAWHTTNQDCLSDLIAPVDSGMRSRASDLNSDSQSPKYTRIARYSSQFPGDVPAGLMLTGLSFARPEYYIDPQVKTPNPADNGLYVNNNNLPLLEPGGIRGEMPGLLQPINGSAAYDKQVIDSLPSFSVPVLFWRAAAWRKNYTPGSYNEGYDCLLAFKLDEWRYT</sequence>
<reference evidence="1 2" key="1">
    <citation type="submission" date="2019-07" db="EMBL/GenBank/DDBJ databases">
        <title>Diversity of Bacteria from Kongsfjorden, Arctic.</title>
        <authorList>
            <person name="Yu Y."/>
        </authorList>
    </citation>
    <scope>NUCLEOTIDE SEQUENCE [LARGE SCALE GENOMIC DNA]</scope>
    <source>
        <strain evidence="1 2">SM1923</strain>
    </source>
</reference>